<reference evidence="1 2" key="1">
    <citation type="submission" date="2019-12" db="EMBL/GenBank/DDBJ databases">
        <title>Hybrid Genome Assemblies of two High G+C Isolates from Undergraduate Microbiology Courses.</title>
        <authorList>
            <person name="Ne Ville C.J."/>
            <person name="Enright D."/>
            <person name="Hernandez I."/>
            <person name="Dodsworth J."/>
            <person name="Orwin P.M."/>
        </authorList>
    </citation>
    <scope>NUCLEOTIDE SEQUENCE [LARGE SCALE GENOMIC DNA]</scope>
    <source>
        <strain evidence="1 2">CSUSB</strain>
    </source>
</reference>
<proteinExistence type="predicted"/>
<evidence type="ECO:0000313" key="1">
    <source>
        <dbReference type="EMBL" id="QGW82231.1"/>
    </source>
</evidence>
<dbReference type="AlphaFoldDB" id="A0A6I6HEK2"/>
<organism evidence="1 2">
    <name type="scientific">Variovorax paradoxus</name>
    <dbReference type="NCBI Taxonomy" id="34073"/>
    <lineage>
        <taxon>Bacteria</taxon>
        <taxon>Pseudomonadati</taxon>
        <taxon>Pseudomonadota</taxon>
        <taxon>Betaproteobacteria</taxon>
        <taxon>Burkholderiales</taxon>
        <taxon>Comamonadaceae</taxon>
        <taxon>Variovorax</taxon>
    </lineage>
</organism>
<dbReference type="EMBL" id="CP046622">
    <property type="protein sequence ID" value="QGW82231.1"/>
    <property type="molecule type" value="Genomic_DNA"/>
</dbReference>
<name>A0A6I6HEK2_VARPD</name>
<dbReference type="RefSeq" id="WP_157613595.1">
    <property type="nucleotide sequence ID" value="NZ_CP046622.1"/>
</dbReference>
<gene>
    <name evidence="1" type="ORF">GOQ09_11855</name>
</gene>
<protein>
    <submittedName>
        <fullName evidence="1">Uncharacterized protein</fullName>
    </submittedName>
</protein>
<dbReference type="OrthoDB" id="9977784at2"/>
<evidence type="ECO:0000313" key="2">
    <source>
        <dbReference type="Proteomes" id="UP000425817"/>
    </source>
</evidence>
<accession>A0A6I6HEK2</accession>
<dbReference type="Proteomes" id="UP000425817">
    <property type="component" value="Chromosome"/>
</dbReference>
<sequence>MKDFIHVRMTGALEASALLDRLDNVLPNFKWRQGDSDMQGPYVSGVNEDSVQMMWWFGEQPIDVTVSFVQATSSVSSNKALMDRLLQDVLPSMGAVVEVMGVD</sequence>